<dbReference type="EMBL" id="JMCB01000009">
    <property type="protein sequence ID" value="KFE66726.1"/>
    <property type="molecule type" value="Genomic_DNA"/>
</dbReference>
<evidence type="ECO:0000313" key="2">
    <source>
        <dbReference type="EMBL" id="KFE66726.1"/>
    </source>
</evidence>
<dbReference type="AlphaFoldDB" id="A0A085WGB3"/>
<dbReference type="Proteomes" id="UP000028725">
    <property type="component" value="Unassembled WGS sequence"/>
</dbReference>
<organism evidence="2 3">
    <name type="scientific">Hyalangium minutum</name>
    <dbReference type="NCBI Taxonomy" id="394096"/>
    <lineage>
        <taxon>Bacteria</taxon>
        <taxon>Pseudomonadati</taxon>
        <taxon>Myxococcota</taxon>
        <taxon>Myxococcia</taxon>
        <taxon>Myxococcales</taxon>
        <taxon>Cystobacterineae</taxon>
        <taxon>Archangiaceae</taxon>
        <taxon>Hyalangium</taxon>
    </lineage>
</organism>
<dbReference type="STRING" id="394096.DB31_8940"/>
<feature type="compositionally biased region" description="Basic residues" evidence="1">
    <location>
        <begin position="1"/>
        <end position="12"/>
    </location>
</feature>
<reference evidence="2 3" key="1">
    <citation type="submission" date="2014-04" db="EMBL/GenBank/DDBJ databases">
        <title>Genome assembly of Hyalangium minutum DSM 14724.</title>
        <authorList>
            <person name="Sharma G."/>
            <person name="Subramanian S."/>
        </authorList>
    </citation>
    <scope>NUCLEOTIDE SEQUENCE [LARGE SCALE GENOMIC DNA]</scope>
    <source>
        <strain evidence="2 3">DSM 14724</strain>
    </source>
</reference>
<protein>
    <submittedName>
        <fullName evidence="2">Uncharacterized protein</fullName>
    </submittedName>
</protein>
<evidence type="ECO:0000313" key="3">
    <source>
        <dbReference type="Proteomes" id="UP000028725"/>
    </source>
</evidence>
<proteinExistence type="predicted"/>
<gene>
    <name evidence="2" type="ORF">DB31_8940</name>
</gene>
<comment type="caution">
    <text evidence="2">The sequence shown here is derived from an EMBL/GenBank/DDBJ whole genome shotgun (WGS) entry which is preliminary data.</text>
</comment>
<keyword evidence="3" id="KW-1185">Reference proteome</keyword>
<name>A0A085WGB3_9BACT</name>
<sequence length="38" mass="4042">MYAQRNHRRGGVKRSQSLCVNMGAAPAAHTGASDKRSA</sequence>
<feature type="region of interest" description="Disordered" evidence="1">
    <location>
        <begin position="1"/>
        <end position="38"/>
    </location>
</feature>
<evidence type="ECO:0000256" key="1">
    <source>
        <dbReference type="SAM" id="MobiDB-lite"/>
    </source>
</evidence>
<accession>A0A085WGB3</accession>